<feature type="chain" id="PRO_5047486185" evidence="1">
    <location>
        <begin position="38"/>
        <end position="454"/>
    </location>
</feature>
<feature type="domain" description="DUF4832" evidence="2">
    <location>
        <begin position="296"/>
        <end position="427"/>
    </location>
</feature>
<dbReference type="Pfam" id="PF16116">
    <property type="entry name" value="DUF4832"/>
    <property type="match status" value="1"/>
</dbReference>
<gene>
    <name evidence="3" type="ORF">JI751_05580</name>
</gene>
<name>A0ABS1L5W0_9ACTN</name>
<dbReference type="SUPFAM" id="SSF51445">
    <property type="entry name" value="(Trans)glycosidases"/>
    <property type="match status" value="1"/>
</dbReference>
<evidence type="ECO:0000256" key="1">
    <source>
        <dbReference type="SAM" id="SignalP"/>
    </source>
</evidence>
<dbReference type="InterPro" id="IPR017853">
    <property type="entry name" value="GH"/>
</dbReference>
<keyword evidence="4" id="KW-1185">Reference proteome</keyword>
<dbReference type="InterPro" id="IPR032267">
    <property type="entry name" value="DUF4832"/>
</dbReference>
<reference evidence="3 4" key="1">
    <citation type="submission" date="2021-01" db="EMBL/GenBank/DDBJ databases">
        <title>Genome seq and assembly of Nocardiodes sp. G10.</title>
        <authorList>
            <person name="Chhetri G."/>
        </authorList>
    </citation>
    <scope>NUCLEOTIDE SEQUENCE [LARGE SCALE GENOMIC DNA]</scope>
    <source>
        <strain evidence="3 4">G10</strain>
    </source>
</reference>
<dbReference type="EMBL" id="JAERSG010000001">
    <property type="protein sequence ID" value="MBL0747074.1"/>
    <property type="molecule type" value="Genomic_DNA"/>
</dbReference>
<proteinExistence type="predicted"/>
<keyword evidence="1" id="KW-0732">Signal</keyword>
<dbReference type="Proteomes" id="UP000636918">
    <property type="component" value="Unassembled WGS sequence"/>
</dbReference>
<feature type="signal peptide" evidence="1">
    <location>
        <begin position="1"/>
        <end position="37"/>
    </location>
</feature>
<protein>
    <submittedName>
        <fullName evidence="3">DUF4832 domain-containing protein</fullName>
    </submittedName>
</protein>
<organism evidence="3 4">
    <name type="scientific">Nocardioides baculatus</name>
    <dbReference type="NCBI Taxonomy" id="2801337"/>
    <lineage>
        <taxon>Bacteria</taxon>
        <taxon>Bacillati</taxon>
        <taxon>Actinomycetota</taxon>
        <taxon>Actinomycetes</taxon>
        <taxon>Propionibacteriales</taxon>
        <taxon>Nocardioidaceae</taxon>
        <taxon>Nocardioides</taxon>
    </lineage>
</organism>
<accession>A0ABS1L5W0</accession>
<sequence length="454" mass="49457">MTDRDRPTTWVAARALATFVAVACLATAVLGPSSATAQSAPSGKRAQKTFALAPASVGVDLPNPLRGQYRWFGTDPTPSTVTSNDVYYRDQVYWGRIEPSDNAWDFSLIDQGLADAGARGGKFGFRVLAYCPGCWMNYRSDFPAVTPSFVPLQPGTAVPDWNSPAFLAQWQELMAELGRRYGDDPRLGYVDVGGYGSYGEWHVDTGAGIAEPNGLAVVEAVTSAFPTKHVLINTMTSVDFTLAALEANPNLGIRTDSLGCPDMYSMVAVDRRLQKVWKTRPFFSEWCTRADPVLGAKQVRQFHVSTLSSSNMPWTFDTLTPPQRSAYATAVATAGYRLRLRSLTLPRRIEADGKVAVRTSWLNQGSAPTYDRWDVQLTLTRKGRATTVSLGDQLRGVTDSSSSRTRVAVPSLRKGRYDVSVSVVDPSGYSAPMYLANRGRTSSGAYRVGSVSVR</sequence>
<evidence type="ECO:0000313" key="3">
    <source>
        <dbReference type="EMBL" id="MBL0747074.1"/>
    </source>
</evidence>
<evidence type="ECO:0000313" key="4">
    <source>
        <dbReference type="Proteomes" id="UP000636918"/>
    </source>
</evidence>
<comment type="caution">
    <text evidence="3">The sequence shown here is derived from an EMBL/GenBank/DDBJ whole genome shotgun (WGS) entry which is preliminary data.</text>
</comment>
<dbReference type="Gene3D" id="3.20.20.80">
    <property type="entry name" value="Glycosidases"/>
    <property type="match status" value="1"/>
</dbReference>
<evidence type="ECO:0000259" key="2">
    <source>
        <dbReference type="Pfam" id="PF16116"/>
    </source>
</evidence>
<dbReference type="RefSeq" id="WP_201934339.1">
    <property type="nucleotide sequence ID" value="NZ_JAERSG010000001.1"/>
</dbReference>